<evidence type="ECO:0000256" key="1">
    <source>
        <dbReference type="SAM" id="Phobius"/>
    </source>
</evidence>
<dbReference type="EMBL" id="PIPS01000001">
    <property type="protein sequence ID" value="RUO44539.1"/>
    <property type="molecule type" value="Genomic_DNA"/>
</dbReference>
<keyword evidence="1" id="KW-1133">Transmembrane helix</keyword>
<keyword evidence="1" id="KW-0472">Membrane</keyword>
<keyword evidence="1" id="KW-0812">Transmembrane</keyword>
<sequence>MSDDAEKVEENTASEAIALSCTPALTALVKPTFEMLGNEVRDSIKESIDNWRDKRRRKNLEAHLEAVNAELNTKDSTNHEPPSLAQVDTAEEWLTSVQDVDPQDEELSAIWQGLLIRAVNGDSIADEVRQTLKLLTPEQAKLLFEFKRRIPAFPLHAGTVGAKERYLAKKLEVNKVLEKDYTYTIIFTSTILLSTGFFIYFFGNVFYSSIQPVLLWGAALLFTLTSTALAFRLGISRWRLSWLGRELMRLVSDRN</sequence>
<dbReference type="RefSeq" id="WP_126819096.1">
    <property type="nucleotide sequence ID" value="NZ_PIPS01000001.1"/>
</dbReference>
<gene>
    <name evidence="2" type="ORF">CWE23_00385</name>
</gene>
<evidence type="ECO:0000313" key="3">
    <source>
        <dbReference type="Proteomes" id="UP000286680"/>
    </source>
</evidence>
<organism evidence="2 3">
    <name type="scientific">Idiomarina aquatica</name>
    <dbReference type="NCBI Taxonomy" id="1327752"/>
    <lineage>
        <taxon>Bacteria</taxon>
        <taxon>Pseudomonadati</taxon>
        <taxon>Pseudomonadota</taxon>
        <taxon>Gammaproteobacteria</taxon>
        <taxon>Alteromonadales</taxon>
        <taxon>Idiomarinaceae</taxon>
        <taxon>Idiomarina</taxon>
    </lineage>
</organism>
<dbReference type="Proteomes" id="UP000286680">
    <property type="component" value="Unassembled WGS sequence"/>
</dbReference>
<comment type="caution">
    <text evidence="2">The sequence shown here is derived from an EMBL/GenBank/DDBJ whole genome shotgun (WGS) entry which is preliminary data.</text>
</comment>
<evidence type="ECO:0000313" key="2">
    <source>
        <dbReference type="EMBL" id="RUO44539.1"/>
    </source>
</evidence>
<reference evidence="3" key="1">
    <citation type="journal article" date="2018" name="Front. Microbiol.">
        <title>Genome-Based Analysis Reveals the Taxonomy and Diversity of the Family Idiomarinaceae.</title>
        <authorList>
            <person name="Liu Y."/>
            <person name="Lai Q."/>
            <person name="Shao Z."/>
        </authorList>
    </citation>
    <scope>NUCLEOTIDE SEQUENCE [LARGE SCALE GENOMIC DNA]</scope>
    <source>
        <strain evidence="3">SN-14</strain>
    </source>
</reference>
<protein>
    <submittedName>
        <fullName evidence="2">Uncharacterized protein</fullName>
    </submittedName>
</protein>
<dbReference type="AlphaFoldDB" id="A0AA94JDB1"/>
<feature type="transmembrane region" description="Helical" evidence="1">
    <location>
        <begin position="214"/>
        <end position="235"/>
    </location>
</feature>
<keyword evidence="3" id="KW-1185">Reference proteome</keyword>
<accession>A0AA94JDB1</accession>
<name>A0AA94JDB1_9GAMM</name>
<feature type="transmembrane region" description="Helical" evidence="1">
    <location>
        <begin position="181"/>
        <end position="202"/>
    </location>
</feature>
<proteinExistence type="predicted"/>